<organism evidence="8 10">
    <name type="scientific">Rotaria sordida</name>
    <dbReference type="NCBI Taxonomy" id="392033"/>
    <lineage>
        <taxon>Eukaryota</taxon>
        <taxon>Metazoa</taxon>
        <taxon>Spiralia</taxon>
        <taxon>Gnathifera</taxon>
        <taxon>Rotifera</taxon>
        <taxon>Eurotatoria</taxon>
        <taxon>Bdelloidea</taxon>
        <taxon>Philodinida</taxon>
        <taxon>Philodinidae</taxon>
        <taxon>Rotaria</taxon>
    </lineage>
</organism>
<name>A0A814I8X9_9BILA</name>
<evidence type="ECO:0000256" key="1">
    <source>
        <dbReference type="ARBA" id="ARBA00004496"/>
    </source>
</evidence>
<evidence type="ECO:0000256" key="7">
    <source>
        <dbReference type="ARBA" id="ARBA00048018"/>
    </source>
</evidence>
<dbReference type="EC" id="3.1.1.96" evidence="3"/>
<gene>
    <name evidence="9" type="ORF">OTI717_LOCUS16564</name>
    <name evidence="8" type="ORF">RFH988_LOCUS15153</name>
</gene>
<comment type="catalytic activity">
    <reaction evidence="6">
        <text>glycyl-tRNA(Ala) + H2O = tRNA(Ala) + glycine + H(+)</text>
        <dbReference type="Rhea" id="RHEA:53744"/>
        <dbReference type="Rhea" id="RHEA-COMP:9657"/>
        <dbReference type="Rhea" id="RHEA-COMP:13640"/>
        <dbReference type="ChEBI" id="CHEBI:15377"/>
        <dbReference type="ChEBI" id="CHEBI:15378"/>
        <dbReference type="ChEBI" id="CHEBI:57305"/>
        <dbReference type="ChEBI" id="CHEBI:78442"/>
        <dbReference type="ChEBI" id="CHEBI:78522"/>
        <dbReference type="EC" id="3.1.1.96"/>
    </reaction>
</comment>
<evidence type="ECO:0000313" key="10">
    <source>
        <dbReference type="Proteomes" id="UP000663882"/>
    </source>
</evidence>
<dbReference type="InterPro" id="IPR003732">
    <property type="entry name" value="Daa-tRNA_deacyls_DTD"/>
</dbReference>
<dbReference type="OrthoDB" id="275783at2759"/>
<comment type="catalytic activity">
    <reaction evidence="7">
        <text>a D-aminoacyl-tRNA + H2O = a tRNA + a D-alpha-amino acid + H(+)</text>
        <dbReference type="Rhea" id="RHEA:13953"/>
        <dbReference type="Rhea" id="RHEA-COMP:10123"/>
        <dbReference type="Rhea" id="RHEA-COMP:10124"/>
        <dbReference type="ChEBI" id="CHEBI:15377"/>
        <dbReference type="ChEBI" id="CHEBI:15378"/>
        <dbReference type="ChEBI" id="CHEBI:59871"/>
        <dbReference type="ChEBI" id="CHEBI:78442"/>
        <dbReference type="ChEBI" id="CHEBI:79333"/>
        <dbReference type="EC" id="3.1.1.96"/>
    </reaction>
</comment>
<keyword evidence="5" id="KW-0378">Hydrolase</keyword>
<dbReference type="PANTHER" id="PTHR10472">
    <property type="entry name" value="D-TYROSYL-TRNA TYR DEACYLASE"/>
    <property type="match status" value="1"/>
</dbReference>
<evidence type="ECO:0000313" key="8">
    <source>
        <dbReference type="EMBL" id="CAF1019987.1"/>
    </source>
</evidence>
<dbReference type="AlphaFoldDB" id="A0A814I8X9"/>
<dbReference type="Pfam" id="PF02580">
    <property type="entry name" value="Tyr_Deacylase"/>
    <property type="match status" value="1"/>
</dbReference>
<dbReference type="Proteomes" id="UP000663882">
    <property type="component" value="Unassembled WGS sequence"/>
</dbReference>
<dbReference type="GO" id="GO:0051500">
    <property type="term" value="F:D-tyrosyl-tRNA(Tyr) deacylase activity"/>
    <property type="evidence" value="ECO:0007669"/>
    <property type="project" value="TreeGrafter"/>
</dbReference>
<accession>A0A814I8X9</accession>
<dbReference type="EMBL" id="CAJNOO010000727">
    <property type="protein sequence ID" value="CAF1019987.1"/>
    <property type="molecule type" value="Genomic_DNA"/>
</dbReference>
<protein>
    <recommendedName>
        <fullName evidence="3">D-aminoacyl-tRNA deacylase</fullName>
        <ecNumber evidence="3">3.1.1.96</ecNumber>
    </recommendedName>
</protein>
<dbReference type="InterPro" id="IPR023509">
    <property type="entry name" value="DTD-like_sf"/>
</dbReference>
<reference evidence="8" key="1">
    <citation type="submission" date="2021-02" db="EMBL/GenBank/DDBJ databases">
        <authorList>
            <person name="Nowell W R."/>
        </authorList>
    </citation>
    <scope>NUCLEOTIDE SEQUENCE</scope>
</reference>
<evidence type="ECO:0000313" key="9">
    <source>
        <dbReference type="EMBL" id="CAF3769268.1"/>
    </source>
</evidence>
<dbReference type="Gene3D" id="3.50.80.10">
    <property type="entry name" value="D-tyrosyl-tRNA(Tyr) deacylase"/>
    <property type="match status" value="1"/>
</dbReference>
<evidence type="ECO:0000256" key="5">
    <source>
        <dbReference type="ARBA" id="ARBA00022801"/>
    </source>
</evidence>
<keyword evidence="4" id="KW-0963">Cytoplasm</keyword>
<evidence type="ECO:0000256" key="3">
    <source>
        <dbReference type="ARBA" id="ARBA00013056"/>
    </source>
</evidence>
<evidence type="ECO:0000256" key="2">
    <source>
        <dbReference type="ARBA" id="ARBA00011738"/>
    </source>
</evidence>
<evidence type="ECO:0000256" key="4">
    <source>
        <dbReference type="ARBA" id="ARBA00022490"/>
    </source>
</evidence>
<sequence length="152" mass="17157">MSNIRVRCLLQQCTKATLRLQDESEVTINRGMIIFVAFLKHAQLDDVIKLAKEIATVKLCESDDGLKTIVDLPGDLLIIPQATLGGRLNVHRFQYHNNINRDTGLEFYDKLVSNLRELCSQNKDNVVHAGSYGIKQIYSCETNGPAIHIIEY</sequence>
<proteinExistence type="predicted"/>
<dbReference type="GO" id="GO:0005737">
    <property type="term" value="C:cytoplasm"/>
    <property type="evidence" value="ECO:0007669"/>
    <property type="project" value="UniProtKB-SubCell"/>
</dbReference>
<dbReference type="PANTHER" id="PTHR10472:SF1">
    <property type="entry name" value="D-AMINOACYL-TRNA DEACYLASE 2"/>
    <property type="match status" value="1"/>
</dbReference>
<evidence type="ECO:0000256" key="6">
    <source>
        <dbReference type="ARBA" id="ARBA00047676"/>
    </source>
</evidence>
<comment type="subcellular location">
    <subcellularLocation>
        <location evidence="1">Cytoplasm</location>
    </subcellularLocation>
</comment>
<comment type="subunit">
    <text evidence="2">Homodimer.</text>
</comment>
<dbReference type="SUPFAM" id="SSF69500">
    <property type="entry name" value="DTD-like"/>
    <property type="match status" value="1"/>
</dbReference>
<comment type="caution">
    <text evidence="8">The sequence shown here is derived from an EMBL/GenBank/DDBJ whole genome shotgun (WGS) entry which is preliminary data.</text>
</comment>
<dbReference type="Proteomes" id="UP000663823">
    <property type="component" value="Unassembled WGS sequence"/>
</dbReference>
<dbReference type="EMBL" id="CAJOAX010002079">
    <property type="protein sequence ID" value="CAF3769268.1"/>
    <property type="molecule type" value="Genomic_DNA"/>
</dbReference>